<name>A0A7S3IPG8_9SPIT</name>
<evidence type="ECO:0000313" key="1">
    <source>
        <dbReference type="EMBL" id="CAE0329211.1"/>
    </source>
</evidence>
<dbReference type="EMBL" id="HBIH01024609">
    <property type="protein sequence ID" value="CAE0329211.1"/>
    <property type="molecule type" value="Transcribed_RNA"/>
</dbReference>
<reference evidence="1" key="1">
    <citation type="submission" date="2021-01" db="EMBL/GenBank/DDBJ databases">
        <authorList>
            <person name="Corre E."/>
            <person name="Pelletier E."/>
            <person name="Niang G."/>
            <person name="Scheremetjew M."/>
            <person name="Finn R."/>
            <person name="Kale V."/>
            <person name="Holt S."/>
            <person name="Cochrane G."/>
            <person name="Meng A."/>
            <person name="Brown T."/>
            <person name="Cohen L."/>
        </authorList>
    </citation>
    <scope>NUCLEOTIDE SEQUENCE</scope>
    <source>
        <strain evidence="1">S3</strain>
    </source>
</reference>
<accession>A0A7S3IPG8</accession>
<organism evidence="1">
    <name type="scientific">Strombidium inclinatum</name>
    <dbReference type="NCBI Taxonomy" id="197538"/>
    <lineage>
        <taxon>Eukaryota</taxon>
        <taxon>Sar</taxon>
        <taxon>Alveolata</taxon>
        <taxon>Ciliophora</taxon>
        <taxon>Intramacronucleata</taxon>
        <taxon>Spirotrichea</taxon>
        <taxon>Oligotrichia</taxon>
        <taxon>Strombidiidae</taxon>
        <taxon>Strombidium</taxon>
    </lineage>
</organism>
<proteinExistence type="predicted"/>
<dbReference type="AlphaFoldDB" id="A0A7S3IPG8"/>
<sequence>MEVFAPREVARAATFFLESMTPCKENSTLKTGLIKAVCNENTMEVKNLLSNLIRYREFFLNSIREAQEEFTCFNKQQMEKVKQESIKKLTENSTKYMKEAQEILQYF</sequence>
<gene>
    <name evidence="1" type="ORF">SINC0208_LOCUS9839</name>
</gene>
<protein>
    <submittedName>
        <fullName evidence="1">Uncharacterized protein</fullName>
    </submittedName>
</protein>